<accession>A0A9E2NV50</accession>
<proteinExistence type="predicted"/>
<organism evidence="1 2">
    <name type="scientific">Candidatus Limosilactobacillus merdavium</name>
    <dbReference type="NCBI Taxonomy" id="2838651"/>
    <lineage>
        <taxon>Bacteria</taxon>
        <taxon>Bacillati</taxon>
        <taxon>Bacillota</taxon>
        <taxon>Bacilli</taxon>
        <taxon>Lactobacillales</taxon>
        <taxon>Lactobacillaceae</taxon>
        <taxon>Limosilactobacillus</taxon>
    </lineage>
</organism>
<name>A0A9E2NV50_9LACO</name>
<evidence type="ECO:0000313" key="2">
    <source>
        <dbReference type="Proteomes" id="UP000824180"/>
    </source>
</evidence>
<reference evidence="1" key="2">
    <citation type="submission" date="2021-04" db="EMBL/GenBank/DDBJ databases">
        <authorList>
            <person name="Gilroy R."/>
        </authorList>
    </citation>
    <scope>NUCLEOTIDE SEQUENCE</scope>
    <source>
        <strain evidence="1">876</strain>
    </source>
</reference>
<evidence type="ECO:0000313" key="1">
    <source>
        <dbReference type="EMBL" id="MBU3829865.1"/>
    </source>
</evidence>
<sequence length="109" mass="12581">MQREPSIIKSASALINDKLQQLLDDDFSFKPAHINLLNQQPTNQRLSFLKKAIEDKLNVFLQLMPINNDGYPVNVRGIIKAIGNKRYLVKSHNVNYIVNFDQIRYIANI</sequence>
<dbReference type="AlphaFoldDB" id="A0A9E2NV50"/>
<evidence type="ECO:0008006" key="3">
    <source>
        <dbReference type="Google" id="ProtNLM"/>
    </source>
</evidence>
<dbReference type="Proteomes" id="UP000824180">
    <property type="component" value="Unassembled WGS sequence"/>
</dbReference>
<gene>
    <name evidence="1" type="ORF">H9843_03095</name>
</gene>
<reference evidence="1" key="1">
    <citation type="journal article" date="2021" name="PeerJ">
        <title>Extensive microbial diversity within the chicken gut microbiome revealed by metagenomics and culture.</title>
        <authorList>
            <person name="Gilroy R."/>
            <person name="Ravi A."/>
            <person name="Getino M."/>
            <person name="Pursley I."/>
            <person name="Horton D.L."/>
            <person name="Alikhan N.F."/>
            <person name="Baker D."/>
            <person name="Gharbi K."/>
            <person name="Hall N."/>
            <person name="Watson M."/>
            <person name="Adriaenssens E.M."/>
            <person name="Foster-Nyarko E."/>
            <person name="Jarju S."/>
            <person name="Secka A."/>
            <person name="Antonio M."/>
            <person name="Oren A."/>
            <person name="Chaudhuri R.R."/>
            <person name="La Ragione R."/>
            <person name="Hildebrand F."/>
            <person name="Pallen M.J."/>
        </authorList>
    </citation>
    <scope>NUCLEOTIDE SEQUENCE</scope>
    <source>
        <strain evidence="1">876</strain>
    </source>
</reference>
<comment type="caution">
    <text evidence="1">The sequence shown here is derived from an EMBL/GenBank/DDBJ whole genome shotgun (WGS) entry which is preliminary data.</text>
</comment>
<dbReference type="EMBL" id="JAHLFK010000028">
    <property type="protein sequence ID" value="MBU3829865.1"/>
    <property type="molecule type" value="Genomic_DNA"/>
</dbReference>
<protein>
    <recommendedName>
        <fullName evidence="3">YolD-like protein</fullName>
    </recommendedName>
</protein>